<evidence type="ECO:0000256" key="1">
    <source>
        <dbReference type="SAM" id="MobiDB-lite"/>
    </source>
</evidence>
<dbReference type="PANTHER" id="PTHR31293:SF12">
    <property type="entry name" value="RNI-LIKE SUPERFAMILY PROTEIN"/>
    <property type="match status" value="1"/>
</dbReference>
<dbReference type="AlphaFoldDB" id="A0A8D9LRF4"/>
<feature type="region of interest" description="Disordered" evidence="1">
    <location>
        <begin position="73"/>
        <end position="108"/>
    </location>
</feature>
<accession>A0A8D9LRF4</accession>
<proteinExistence type="predicted"/>
<feature type="domain" description="FBD" evidence="2">
    <location>
        <begin position="110"/>
        <end position="181"/>
    </location>
</feature>
<evidence type="ECO:0000313" key="3">
    <source>
        <dbReference type="EMBL" id="CAG7884062.1"/>
    </source>
</evidence>
<evidence type="ECO:0000259" key="2">
    <source>
        <dbReference type="SMART" id="SM00579"/>
    </source>
</evidence>
<evidence type="ECO:0000313" key="4">
    <source>
        <dbReference type="Proteomes" id="UP000694005"/>
    </source>
</evidence>
<sequence length="198" mass="22371">MRVGVVDALPPPPIIPPIVEPVRVKTEVVEKKNPRVPMARLGFGLKGQKIPLLTNHFKVNVANLHEYFHQYSVRGDGNKSTDESLDVEDDKTTDEEGGEKGPMQADNAEREYEFSPVKVLKITEYGGEVGELEQMKFFLEKLTCLELVKVSVYAITDKEKARITSDLLMLLISSMCKLHIKFCEKARPKLNTERRLSS</sequence>
<reference evidence="3 4" key="1">
    <citation type="submission" date="2021-07" db="EMBL/GenBank/DDBJ databases">
        <authorList>
            <consortium name="Genoscope - CEA"/>
            <person name="William W."/>
        </authorList>
    </citation>
    <scope>NUCLEOTIDE SEQUENCE [LARGE SCALE GENOMIC DNA]</scope>
</reference>
<feature type="compositionally biased region" description="Acidic residues" evidence="1">
    <location>
        <begin position="83"/>
        <end position="97"/>
    </location>
</feature>
<gene>
    <name evidence="3" type="ORF">BRAPAZ1V2_A03P54050.2</name>
</gene>
<organism evidence="3 4">
    <name type="scientific">Brassica campestris</name>
    <name type="common">Field mustard</name>
    <dbReference type="NCBI Taxonomy" id="3711"/>
    <lineage>
        <taxon>Eukaryota</taxon>
        <taxon>Viridiplantae</taxon>
        <taxon>Streptophyta</taxon>
        <taxon>Embryophyta</taxon>
        <taxon>Tracheophyta</taxon>
        <taxon>Spermatophyta</taxon>
        <taxon>Magnoliopsida</taxon>
        <taxon>eudicotyledons</taxon>
        <taxon>Gunneridae</taxon>
        <taxon>Pentapetalae</taxon>
        <taxon>rosids</taxon>
        <taxon>malvids</taxon>
        <taxon>Brassicales</taxon>
        <taxon>Brassicaceae</taxon>
        <taxon>Brassiceae</taxon>
        <taxon>Brassica</taxon>
    </lineage>
</organism>
<dbReference type="Gramene" id="A03p54050.2_BraZ1">
    <property type="protein sequence ID" value="A03p54050.2_BraZ1.CDS"/>
    <property type="gene ID" value="A03g54050.2_BraZ1"/>
</dbReference>
<name>A0A8D9LRF4_BRACM</name>
<dbReference type="InterPro" id="IPR055294">
    <property type="entry name" value="FBL60-like"/>
</dbReference>
<protein>
    <recommendedName>
        <fullName evidence="2">FBD domain-containing protein</fullName>
    </recommendedName>
</protein>
<dbReference type="SMART" id="SM00579">
    <property type="entry name" value="FBD"/>
    <property type="match status" value="1"/>
</dbReference>
<dbReference type="EMBL" id="LS974619">
    <property type="protein sequence ID" value="CAG7884062.1"/>
    <property type="molecule type" value="Genomic_DNA"/>
</dbReference>
<dbReference type="PANTHER" id="PTHR31293">
    <property type="entry name" value="RNI-LIKE SUPERFAMILY PROTEIN"/>
    <property type="match status" value="1"/>
</dbReference>
<dbReference type="InterPro" id="IPR006566">
    <property type="entry name" value="FBD"/>
</dbReference>
<dbReference type="Proteomes" id="UP000694005">
    <property type="component" value="Chromosome A03"/>
</dbReference>